<sequence>MCNTNMSVSTDGAVSTSQIPASEQETLDLVQELQEEKPSSSDLVSRPSTSSRRRAVSETGLLEVYFMQ</sequence>
<evidence type="ECO:0000313" key="2">
    <source>
        <dbReference type="Ensembl" id="ENSBMSP00010023045.1"/>
    </source>
</evidence>
<accession>A0A8C0I368</accession>
<dbReference type="AlphaFoldDB" id="A0A8C0I368"/>
<proteinExistence type="predicted"/>
<dbReference type="InterPro" id="IPR036885">
    <property type="entry name" value="SWIB_MDM2_dom_sf"/>
</dbReference>
<feature type="region of interest" description="Disordered" evidence="1">
    <location>
        <begin position="1"/>
        <end position="59"/>
    </location>
</feature>
<protein>
    <submittedName>
        <fullName evidence="2">MDM2 proto-oncogene</fullName>
    </submittedName>
</protein>
<organism evidence="2">
    <name type="scientific">Balaenoptera musculus</name>
    <name type="common">Blue whale</name>
    <dbReference type="NCBI Taxonomy" id="9771"/>
    <lineage>
        <taxon>Eukaryota</taxon>
        <taxon>Metazoa</taxon>
        <taxon>Chordata</taxon>
        <taxon>Craniata</taxon>
        <taxon>Vertebrata</taxon>
        <taxon>Euteleostomi</taxon>
        <taxon>Mammalia</taxon>
        <taxon>Eutheria</taxon>
        <taxon>Laurasiatheria</taxon>
        <taxon>Artiodactyla</taxon>
        <taxon>Whippomorpha</taxon>
        <taxon>Cetacea</taxon>
        <taxon>Mysticeti</taxon>
        <taxon>Balaenopteridae</taxon>
        <taxon>Balaenoptera</taxon>
    </lineage>
</organism>
<gene>
    <name evidence="2" type="primary">MDM2</name>
</gene>
<dbReference type="Gene3D" id="1.10.245.10">
    <property type="entry name" value="SWIB/MDM2 domain"/>
    <property type="match status" value="1"/>
</dbReference>
<evidence type="ECO:0000256" key="1">
    <source>
        <dbReference type="SAM" id="MobiDB-lite"/>
    </source>
</evidence>
<reference evidence="2" key="1">
    <citation type="submission" date="2023-09" db="UniProtKB">
        <authorList>
            <consortium name="Ensembl"/>
        </authorList>
    </citation>
    <scope>IDENTIFICATION</scope>
</reference>
<dbReference type="Ensembl" id="ENSBMST00010025387.1">
    <property type="protein sequence ID" value="ENSBMSP00010023045.1"/>
    <property type="gene ID" value="ENSBMSG00010016662.1"/>
</dbReference>
<feature type="compositionally biased region" description="Polar residues" evidence="1">
    <location>
        <begin position="1"/>
        <end position="24"/>
    </location>
</feature>
<dbReference type="GeneTree" id="ENSGT00530000063539"/>
<name>A0A8C0I368_BALMU</name>
<feature type="compositionally biased region" description="Polar residues" evidence="1">
    <location>
        <begin position="40"/>
        <end position="50"/>
    </location>
</feature>